<comment type="caution">
    <text evidence="2">The sequence shown here is derived from an EMBL/GenBank/DDBJ whole genome shotgun (WGS) entry which is preliminary data.</text>
</comment>
<sequence length="105" mass="11691">MPFLILSLLALACLVMMKPKFKLDPTDVIDSFRNGISEGSKGQFSKKSRANGLTSCTVVLTHKPTGVNVTEEIPRGHYSRQEMIRRRAQLSDKLLPELEKSVCVS</sequence>
<organism evidence="2 3">
    <name type="scientific">Persicitalea jodogahamensis</name>
    <dbReference type="NCBI Taxonomy" id="402147"/>
    <lineage>
        <taxon>Bacteria</taxon>
        <taxon>Pseudomonadati</taxon>
        <taxon>Bacteroidota</taxon>
        <taxon>Cytophagia</taxon>
        <taxon>Cytophagales</taxon>
        <taxon>Spirosomataceae</taxon>
        <taxon>Persicitalea</taxon>
    </lineage>
</organism>
<dbReference type="EMBL" id="BMXF01000007">
    <property type="protein sequence ID" value="GHB86306.1"/>
    <property type="molecule type" value="Genomic_DNA"/>
</dbReference>
<gene>
    <name evidence="2" type="ORF">GCM10007390_47250</name>
</gene>
<evidence type="ECO:0000256" key="1">
    <source>
        <dbReference type="SAM" id="SignalP"/>
    </source>
</evidence>
<keyword evidence="3" id="KW-1185">Reference proteome</keyword>
<reference evidence="2 3" key="1">
    <citation type="journal article" date="2014" name="Int. J. Syst. Evol. Microbiol.">
        <title>Complete genome sequence of Corynebacterium casei LMG S-19264T (=DSM 44701T), isolated from a smear-ripened cheese.</title>
        <authorList>
            <consortium name="US DOE Joint Genome Institute (JGI-PGF)"/>
            <person name="Walter F."/>
            <person name="Albersmeier A."/>
            <person name="Kalinowski J."/>
            <person name="Ruckert C."/>
        </authorList>
    </citation>
    <scope>NUCLEOTIDE SEQUENCE [LARGE SCALE GENOMIC DNA]</scope>
    <source>
        <strain evidence="2 3">KCTC 12866</strain>
    </source>
</reference>
<evidence type="ECO:0000313" key="2">
    <source>
        <dbReference type="EMBL" id="GHB86306.1"/>
    </source>
</evidence>
<feature type="signal peptide" evidence="1">
    <location>
        <begin position="1"/>
        <end position="22"/>
    </location>
</feature>
<name>A0A8J3DDK5_9BACT</name>
<feature type="chain" id="PRO_5035304450" evidence="1">
    <location>
        <begin position="23"/>
        <end position="105"/>
    </location>
</feature>
<evidence type="ECO:0000313" key="3">
    <source>
        <dbReference type="Proteomes" id="UP000598271"/>
    </source>
</evidence>
<proteinExistence type="predicted"/>
<protein>
    <submittedName>
        <fullName evidence="2">Uncharacterized protein</fullName>
    </submittedName>
</protein>
<accession>A0A8J3DDK5</accession>
<keyword evidence="1" id="KW-0732">Signal</keyword>
<dbReference type="Proteomes" id="UP000598271">
    <property type="component" value="Unassembled WGS sequence"/>
</dbReference>
<dbReference type="AlphaFoldDB" id="A0A8J3DDK5"/>